<dbReference type="AlphaFoldDB" id="A0A1G7HUV9"/>
<gene>
    <name evidence="3" type="ORF">SAMN05216575_105188</name>
    <name evidence="2" type="ORF">SIM71_16395</name>
</gene>
<reference evidence="2 5" key="2">
    <citation type="submission" date="2023-11" db="EMBL/GenBank/DDBJ databases">
        <title>MicrobeMod: A computational toolkit for identifying prokaryotic methylation and restriction-modification with nanopore sequencing.</title>
        <authorList>
            <person name="Crits-Christoph A."/>
            <person name="Kang S.C."/>
            <person name="Lee H."/>
            <person name="Ostrov N."/>
        </authorList>
    </citation>
    <scope>NUCLEOTIDE SEQUENCE [LARGE SCALE GENOMIC DNA]</scope>
    <source>
        <strain evidence="2 5">ATCC BAA-571</strain>
    </source>
</reference>
<name>A0A1G7HUV9_9GAMM</name>
<dbReference type="RefSeq" id="WP_074679959.1">
    <property type="nucleotide sequence ID" value="NZ_CBCSET010000011.1"/>
</dbReference>
<dbReference type="OrthoDB" id="6874794at2"/>
<evidence type="ECO:0000313" key="2">
    <source>
        <dbReference type="EMBL" id="MDX5993649.1"/>
    </source>
</evidence>
<proteinExistence type="predicted"/>
<feature type="region of interest" description="Disordered" evidence="1">
    <location>
        <begin position="29"/>
        <end position="66"/>
    </location>
</feature>
<keyword evidence="5" id="KW-1185">Reference proteome</keyword>
<reference evidence="3 4" key="1">
    <citation type="submission" date="2016-10" db="EMBL/GenBank/DDBJ databases">
        <authorList>
            <person name="de Groot N.N."/>
        </authorList>
    </citation>
    <scope>NUCLEOTIDE SEQUENCE [LARGE SCALE GENOMIC DNA]</scope>
    <source>
        <strain evidence="3 4">JCM 10630</strain>
    </source>
</reference>
<dbReference type="EMBL" id="JAWXXP010000001">
    <property type="protein sequence ID" value="MDX5993649.1"/>
    <property type="molecule type" value="Genomic_DNA"/>
</dbReference>
<evidence type="ECO:0000313" key="3">
    <source>
        <dbReference type="EMBL" id="SDF04123.1"/>
    </source>
</evidence>
<organism evidence="3 4">
    <name type="scientific">Ectopseudomonas alcaliphila</name>
    <dbReference type="NCBI Taxonomy" id="101564"/>
    <lineage>
        <taxon>Bacteria</taxon>
        <taxon>Pseudomonadati</taxon>
        <taxon>Pseudomonadota</taxon>
        <taxon>Gammaproteobacteria</taxon>
        <taxon>Pseudomonadales</taxon>
        <taxon>Pseudomonadaceae</taxon>
        <taxon>Ectopseudomonas</taxon>
    </lineage>
</organism>
<evidence type="ECO:0000313" key="4">
    <source>
        <dbReference type="Proteomes" id="UP000182413"/>
    </source>
</evidence>
<protein>
    <submittedName>
        <fullName evidence="3">Uncharacterized protein</fullName>
    </submittedName>
</protein>
<feature type="compositionally biased region" description="Low complexity" evidence="1">
    <location>
        <begin position="34"/>
        <end position="62"/>
    </location>
</feature>
<dbReference type="Proteomes" id="UP000182413">
    <property type="component" value="Unassembled WGS sequence"/>
</dbReference>
<dbReference type="Proteomes" id="UP001278050">
    <property type="component" value="Unassembled WGS sequence"/>
</dbReference>
<evidence type="ECO:0000256" key="1">
    <source>
        <dbReference type="SAM" id="MobiDB-lite"/>
    </source>
</evidence>
<dbReference type="EMBL" id="FNAE01000005">
    <property type="protein sequence ID" value="SDF04123.1"/>
    <property type="molecule type" value="Genomic_DNA"/>
</dbReference>
<evidence type="ECO:0000313" key="5">
    <source>
        <dbReference type="Proteomes" id="UP001278050"/>
    </source>
</evidence>
<sequence length="222" mass="23140">MSKRWITAMVATAIVGGTLGFVLSETAQPKGDTAQQKPAGSPAAPAAPAIAAPAAPVTPQAADSTVQAQPIANEPAAAQVTLWDAGSLQEEETDGIIRHLTHLDPQHLSSLHTGQVVSLALPGRQHPVRASLSETRNTAGSAVWHGALLDGDAMESMTLVRGKLETHITLATVDGSLSIIVDNATGKTVITDENQLVMRADPNDHLHYDHKELPPLPPPAQG</sequence>
<accession>A0A1G7HUV9</accession>